<dbReference type="RefSeq" id="WP_182836173.1">
    <property type="nucleotide sequence ID" value="NZ_BAAABQ010000063.1"/>
</dbReference>
<dbReference type="PRINTS" id="PR00455">
    <property type="entry name" value="HTHTETR"/>
</dbReference>
<keyword evidence="2" id="KW-0805">Transcription regulation</keyword>
<feature type="domain" description="HTH tetR-type" evidence="6">
    <location>
        <begin position="8"/>
        <end position="68"/>
    </location>
</feature>
<dbReference type="InterPro" id="IPR001647">
    <property type="entry name" value="HTH_TetR"/>
</dbReference>
<dbReference type="PROSITE" id="PS50977">
    <property type="entry name" value="HTH_TETR_2"/>
    <property type="match status" value="1"/>
</dbReference>
<dbReference type="SUPFAM" id="SSF48498">
    <property type="entry name" value="Tetracyclin repressor-like, C-terminal domain"/>
    <property type="match status" value="1"/>
</dbReference>
<name>A0ABR6B932_9PSEU</name>
<dbReference type="InterPro" id="IPR039538">
    <property type="entry name" value="BetI_C"/>
</dbReference>
<keyword evidence="4" id="KW-0804">Transcription</keyword>
<dbReference type="InterPro" id="IPR009057">
    <property type="entry name" value="Homeodomain-like_sf"/>
</dbReference>
<evidence type="ECO:0000259" key="6">
    <source>
        <dbReference type="PROSITE" id="PS50977"/>
    </source>
</evidence>
<dbReference type="Pfam" id="PF00440">
    <property type="entry name" value="TetR_N"/>
    <property type="match status" value="1"/>
</dbReference>
<dbReference type="SUPFAM" id="SSF46689">
    <property type="entry name" value="Homeodomain-like"/>
    <property type="match status" value="1"/>
</dbReference>
<dbReference type="InterPro" id="IPR036271">
    <property type="entry name" value="Tet_transcr_reg_TetR-rel_C_sf"/>
</dbReference>
<proteinExistence type="predicted"/>
<dbReference type="PANTHER" id="PTHR30055">
    <property type="entry name" value="HTH-TYPE TRANSCRIPTIONAL REGULATOR RUTR"/>
    <property type="match status" value="1"/>
</dbReference>
<organism evidence="7 8">
    <name type="scientific">Kutzneria viridogrisea</name>
    <dbReference type="NCBI Taxonomy" id="47990"/>
    <lineage>
        <taxon>Bacteria</taxon>
        <taxon>Bacillati</taxon>
        <taxon>Actinomycetota</taxon>
        <taxon>Actinomycetes</taxon>
        <taxon>Pseudonocardiales</taxon>
        <taxon>Pseudonocardiaceae</taxon>
        <taxon>Kutzneria</taxon>
    </lineage>
</organism>
<feature type="DNA-binding region" description="H-T-H motif" evidence="5">
    <location>
        <begin position="31"/>
        <end position="50"/>
    </location>
</feature>
<gene>
    <name evidence="7" type="ORF">BC739_000572</name>
</gene>
<dbReference type="PANTHER" id="PTHR30055:SF234">
    <property type="entry name" value="HTH-TYPE TRANSCRIPTIONAL REGULATOR BETI"/>
    <property type="match status" value="1"/>
</dbReference>
<reference evidence="7 8" key="1">
    <citation type="submission" date="2020-08" db="EMBL/GenBank/DDBJ databases">
        <title>Genomic Encyclopedia of Archaeal and Bacterial Type Strains, Phase II (KMG-II): from individual species to whole genera.</title>
        <authorList>
            <person name="Goeker M."/>
        </authorList>
    </citation>
    <scope>NUCLEOTIDE SEQUENCE [LARGE SCALE GENOMIC DNA]</scope>
    <source>
        <strain evidence="7 8">DSM 43850</strain>
    </source>
</reference>
<evidence type="ECO:0000256" key="4">
    <source>
        <dbReference type="ARBA" id="ARBA00023163"/>
    </source>
</evidence>
<dbReference type="Gene3D" id="1.10.357.10">
    <property type="entry name" value="Tetracycline Repressor, domain 2"/>
    <property type="match status" value="1"/>
</dbReference>
<keyword evidence="1" id="KW-0678">Repressor</keyword>
<sequence>MPKQVDHEQRRREIAAALCRLASERGLEGVSLGEVAAEAGVSKGLVQHYFRNKDLMLRYATGYLRERLEQRIAARTADAPAGPRAALHAALLALLPLDPDGRTESLVANAFLFRALKDPAMAERFREGHALLRDAVAGWVEAAYPTGHANPAQEADLLLAVVSGLADAVLLGHHTSEAAVAILDRQLDRLDRAPRET</sequence>
<evidence type="ECO:0000313" key="8">
    <source>
        <dbReference type="Proteomes" id="UP000517916"/>
    </source>
</evidence>
<keyword evidence="3 5" id="KW-0238">DNA-binding</keyword>
<evidence type="ECO:0000256" key="3">
    <source>
        <dbReference type="ARBA" id="ARBA00023125"/>
    </source>
</evidence>
<dbReference type="Proteomes" id="UP000517916">
    <property type="component" value="Unassembled WGS sequence"/>
</dbReference>
<evidence type="ECO:0000313" key="7">
    <source>
        <dbReference type="EMBL" id="MBA8923375.1"/>
    </source>
</evidence>
<dbReference type="Pfam" id="PF13977">
    <property type="entry name" value="TetR_C_6"/>
    <property type="match status" value="1"/>
</dbReference>
<protein>
    <submittedName>
        <fullName evidence="7">AcrR family transcriptional regulator</fullName>
    </submittedName>
</protein>
<evidence type="ECO:0000256" key="2">
    <source>
        <dbReference type="ARBA" id="ARBA00023015"/>
    </source>
</evidence>
<dbReference type="InterPro" id="IPR050109">
    <property type="entry name" value="HTH-type_TetR-like_transc_reg"/>
</dbReference>
<evidence type="ECO:0000256" key="5">
    <source>
        <dbReference type="PROSITE-ProRule" id="PRU00335"/>
    </source>
</evidence>
<accession>A0ABR6B932</accession>
<keyword evidence="8" id="KW-1185">Reference proteome</keyword>
<dbReference type="EMBL" id="JACJID010000001">
    <property type="protein sequence ID" value="MBA8923375.1"/>
    <property type="molecule type" value="Genomic_DNA"/>
</dbReference>
<comment type="caution">
    <text evidence="7">The sequence shown here is derived from an EMBL/GenBank/DDBJ whole genome shotgun (WGS) entry which is preliminary data.</text>
</comment>
<evidence type="ECO:0000256" key="1">
    <source>
        <dbReference type="ARBA" id="ARBA00022491"/>
    </source>
</evidence>